<evidence type="ECO:0000313" key="2">
    <source>
        <dbReference type="EMBL" id="QBC42621.1"/>
    </source>
</evidence>
<dbReference type="PROSITE" id="PS51257">
    <property type="entry name" value="PROKAR_LIPOPROTEIN"/>
    <property type="match status" value="1"/>
</dbReference>
<reference evidence="2 3" key="1">
    <citation type="submission" date="2018-01" db="EMBL/GenBank/DDBJ databases">
        <title>Genome sequence of Iodobacter sp. strain PCH194 isolated from Indian Trans-Himalaya.</title>
        <authorList>
            <person name="Kumar V."/>
            <person name="Thakur V."/>
            <person name="Kumar S."/>
            <person name="Singh D."/>
        </authorList>
    </citation>
    <scope>NUCLEOTIDE SEQUENCE [LARGE SCALE GENOMIC DNA]</scope>
    <source>
        <strain evidence="2 3">PCH194</strain>
    </source>
</reference>
<sequence>MKFTRFLFNWVLVLLLVACSDGGGFNNGVGMKPTSLSYERAHDVLVVGVASVVNKPEVTGGYVEVFSVDPDLPAGLHINLTSGEISGTPLVQSPLADYVVTASNAQGSASTTLKLEVKNGSQPPIADLSLAYSNMHPEYIVGQVIPSNVPLTSASFNQYEVAPALPHGLVIDPATGVISGQPTELIAEGAYTITARNAQGSSTAVLLISVSAQTVAPSGFLYPIVNVALKQGQVVPAGLMLPSYTGTVANSFSLASSVNLPAGLSLNPNTGEISGTPSSLSISRIYTIQATNSAGSAKAFLRISVSAQTVAPSGFLYPIANIALKQDQTVPAGQMLPSYNGSVADSFTLASSAPLPAGLSLNPNTGEISGTPSNLSISRIYTVQATNSAGSAKAFLRIMVTKDEILPSSFEYPDGRSFQVGEKIELAPALLGGTALTGFTLTSGSLPIGVTLNAKTGMMTGLADATAAGSYTIQVKGRNAAGTLNSNLFTFSIQADLPEMPTDLSYSNHIIGLPTGLADGLIYGFEVSSFPPRITYPPIEPKYKGAKLVRFEISSSLPPGMKFNKSTGVISGHPYFKLMFGEAFVITGFDDFGRNTSVNVFIETKYRAVFNAAPVQVNALGSLVDVAPTMYTWVAADIRTEPAENLCRDLGYRLINGAEALALANLQPLQTAEWPWNPYGTSYKTRERDSRGHSYFVDLVASTLSIRSQGGDYDFPRPAACATELVYE</sequence>
<dbReference type="InterPro" id="IPR013783">
    <property type="entry name" value="Ig-like_fold"/>
</dbReference>
<keyword evidence="3" id="KW-1185">Reference proteome</keyword>
<dbReference type="Pfam" id="PF05345">
    <property type="entry name" value="He_PIG"/>
    <property type="match status" value="5"/>
</dbReference>
<accession>A0A7G3G5Q7</accession>
<dbReference type="EMBL" id="CP025781">
    <property type="protein sequence ID" value="QBC42621.1"/>
    <property type="molecule type" value="Genomic_DNA"/>
</dbReference>
<evidence type="ECO:0000313" key="3">
    <source>
        <dbReference type="Proteomes" id="UP000515917"/>
    </source>
</evidence>
<organism evidence="2 3">
    <name type="scientific">Iodobacter fluviatilis</name>
    <dbReference type="NCBI Taxonomy" id="537"/>
    <lineage>
        <taxon>Bacteria</taxon>
        <taxon>Pseudomonadati</taxon>
        <taxon>Pseudomonadota</taxon>
        <taxon>Betaproteobacteria</taxon>
        <taxon>Neisseriales</taxon>
        <taxon>Chitinibacteraceae</taxon>
        <taxon>Iodobacter</taxon>
    </lineage>
</organism>
<keyword evidence="1" id="KW-0732">Signal</keyword>
<dbReference type="Gene3D" id="2.60.40.10">
    <property type="entry name" value="Immunoglobulins"/>
    <property type="match status" value="5"/>
</dbReference>
<dbReference type="Proteomes" id="UP000515917">
    <property type="component" value="Chromosome"/>
</dbReference>
<dbReference type="InterPro" id="IPR015919">
    <property type="entry name" value="Cadherin-like_sf"/>
</dbReference>
<dbReference type="KEGG" id="ifl:C1H71_02985"/>
<dbReference type="SUPFAM" id="SSF49313">
    <property type="entry name" value="Cadherin-like"/>
    <property type="match status" value="4"/>
</dbReference>
<name>A0A7G3G5Q7_9NEIS</name>
<protein>
    <submittedName>
        <fullName evidence="2">Uncharacterized protein</fullName>
    </submittedName>
</protein>
<dbReference type="GO" id="GO:0016020">
    <property type="term" value="C:membrane"/>
    <property type="evidence" value="ECO:0007669"/>
    <property type="project" value="InterPro"/>
</dbReference>
<feature type="signal peptide" evidence="1">
    <location>
        <begin position="1"/>
        <end position="22"/>
    </location>
</feature>
<gene>
    <name evidence="2" type="ORF">C1H71_02985</name>
</gene>
<proteinExistence type="predicted"/>
<dbReference type="AlphaFoldDB" id="A0A7G3G5Q7"/>
<evidence type="ECO:0000256" key="1">
    <source>
        <dbReference type="SAM" id="SignalP"/>
    </source>
</evidence>
<dbReference type="RefSeq" id="WP_130105238.1">
    <property type="nucleotide sequence ID" value="NZ_CP025781.1"/>
</dbReference>
<feature type="chain" id="PRO_5029010399" evidence="1">
    <location>
        <begin position="23"/>
        <end position="728"/>
    </location>
</feature>
<dbReference type="GO" id="GO:0005509">
    <property type="term" value="F:calcium ion binding"/>
    <property type="evidence" value="ECO:0007669"/>
    <property type="project" value="InterPro"/>
</dbReference>